<reference evidence="2 3" key="1">
    <citation type="submission" date="2017-07" db="EMBL/GenBank/DDBJ databases">
        <authorList>
            <person name="Talla V."/>
            <person name="Backstrom N."/>
        </authorList>
    </citation>
    <scope>NUCLEOTIDE SEQUENCE [LARGE SCALE GENOMIC DNA]</scope>
</reference>
<keyword evidence="1" id="KW-1133">Transmembrane helix</keyword>
<feature type="transmembrane region" description="Helical" evidence="1">
    <location>
        <begin position="20"/>
        <end position="38"/>
    </location>
</feature>
<dbReference type="AlphaFoldDB" id="A0A5E4R242"/>
<protein>
    <submittedName>
        <fullName evidence="2">Uncharacterized protein</fullName>
    </submittedName>
</protein>
<keyword evidence="3" id="KW-1185">Reference proteome</keyword>
<dbReference type="Proteomes" id="UP000324832">
    <property type="component" value="Unassembled WGS sequence"/>
</dbReference>
<proteinExistence type="predicted"/>
<keyword evidence="1" id="KW-0472">Membrane</keyword>
<dbReference type="EMBL" id="FZQP02006859">
    <property type="protein sequence ID" value="VVD04395.1"/>
    <property type="molecule type" value="Genomic_DNA"/>
</dbReference>
<keyword evidence="1" id="KW-0812">Transmembrane</keyword>
<evidence type="ECO:0000313" key="3">
    <source>
        <dbReference type="Proteomes" id="UP000324832"/>
    </source>
</evidence>
<evidence type="ECO:0000256" key="1">
    <source>
        <dbReference type="SAM" id="Phobius"/>
    </source>
</evidence>
<name>A0A5E4R242_9NEOP</name>
<organism evidence="2 3">
    <name type="scientific">Leptidea sinapis</name>
    <dbReference type="NCBI Taxonomy" id="189913"/>
    <lineage>
        <taxon>Eukaryota</taxon>
        <taxon>Metazoa</taxon>
        <taxon>Ecdysozoa</taxon>
        <taxon>Arthropoda</taxon>
        <taxon>Hexapoda</taxon>
        <taxon>Insecta</taxon>
        <taxon>Pterygota</taxon>
        <taxon>Neoptera</taxon>
        <taxon>Endopterygota</taxon>
        <taxon>Lepidoptera</taxon>
        <taxon>Glossata</taxon>
        <taxon>Ditrysia</taxon>
        <taxon>Papilionoidea</taxon>
        <taxon>Pieridae</taxon>
        <taxon>Dismorphiinae</taxon>
        <taxon>Leptidea</taxon>
    </lineage>
</organism>
<gene>
    <name evidence="2" type="ORF">LSINAPIS_LOCUS14157</name>
</gene>
<evidence type="ECO:0000313" key="2">
    <source>
        <dbReference type="EMBL" id="VVD04395.1"/>
    </source>
</evidence>
<sequence>MSKDRTFSGSGPAPNNRLCATIIFFVGVICIFGGFLLGRMSRKEVRRSNDVVPINLTIAADNLYKKARRMPPKVIHHADPEKITLKILEIFQCNATDCGGITGYNIADFVKTCINYEVNKFIRTLNNATLYIDSLR</sequence>
<dbReference type="OrthoDB" id="7386994at2759"/>
<accession>A0A5E4R242</accession>